<protein>
    <submittedName>
        <fullName evidence="1">Uncharacterized protein</fullName>
    </submittedName>
</protein>
<dbReference type="AlphaFoldDB" id="A0AA39S3N1"/>
<comment type="caution">
    <text evidence="1">The sequence shown here is derived from an EMBL/GenBank/DDBJ whole genome shotgun (WGS) entry which is preliminary data.</text>
</comment>
<reference evidence="1" key="1">
    <citation type="journal article" date="2022" name="Plant J.">
        <title>Strategies of tolerance reflected in two North American maple genomes.</title>
        <authorList>
            <person name="McEvoy S.L."/>
            <person name="Sezen U.U."/>
            <person name="Trouern-Trend A."/>
            <person name="McMahon S.M."/>
            <person name="Schaberg P.G."/>
            <person name="Yang J."/>
            <person name="Wegrzyn J.L."/>
            <person name="Swenson N.G."/>
        </authorList>
    </citation>
    <scope>NUCLEOTIDE SEQUENCE</scope>
    <source>
        <strain evidence="1">NS2018</strain>
    </source>
</reference>
<sequence length="130" mass="14966">MRVSSLLRLLRWWVVAQARVLQYFAYYCGGWWLMKLRWRLKRVSSMFRLLRWWVVAHESLLPFSPATVVAQARVIVFCLLRWWVVAQASLLPVSPATVVAQARVLCVSPITVVVGGSFESPPCFGGGWWE</sequence>
<proteinExistence type="predicted"/>
<reference evidence="1" key="2">
    <citation type="submission" date="2023-06" db="EMBL/GenBank/DDBJ databases">
        <authorList>
            <person name="Swenson N.G."/>
            <person name="Wegrzyn J.L."/>
            <person name="Mcevoy S.L."/>
        </authorList>
    </citation>
    <scope>NUCLEOTIDE SEQUENCE</scope>
    <source>
        <strain evidence="1">NS2018</strain>
        <tissue evidence="1">Leaf</tissue>
    </source>
</reference>
<dbReference type="Proteomes" id="UP001168877">
    <property type="component" value="Unassembled WGS sequence"/>
</dbReference>
<gene>
    <name evidence="1" type="ORF">LWI29_029084</name>
</gene>
<evidence type="ECO:0000313" key="2">
    <source>
        <dbReference type="Proteomes" id="UP001168877"/>
    </source>
</evidence>
<keyword evidence="2" id="KW-1185">Reference proteome</keyword>
<evidence type="ECO:0000313" key="1">
    <source>
        <dbReference type="EMBL" id="KAK0582750.1"/>
    </source>
</evidence>
<organism evidence="1 2">
    <name type="scientific">Acer saccharum</name>
    <name type="common">Sugar maple</name>
    <dbReference type="NCBI Taxonomy" id="4024"/>
    <lineage>
        <taxon>Eukaryota</taxon>
        <taxon>Viridiplantae</taxon>
        <taxon>Streptophyta</taxon>
        <taxon>Embryophyta</taxon>
        <taxon>Tracheophyta</taxon>
        <taxon>Spermatophyta</taxon>
        <taxon>Magnoliopsida</taxon>
        <taxon>eudicotyledons</taxon>
        <taxon>Gunneridae</taxon>
        <taxon>Pentapetalae</taxon>
        <taxon>rosids</taxon>
        <taxon>malvids</taxon>
        <taxon>Sapindales</taxon>
        <taxon>Sapindaceae</taxon>
        <taxon>Hippocastanoideae</taxon>
        <taxon>Acereae</taxon>
        <taxon>Acer</taxon>
    </lineage>
</organism>
<dbReference type="EMBL" id="JAUESC010000384">
    <property type="protein sequence ID" value="KAK0582750.1"/>
    <property type="molecule type" value="Genomic_DNA"/>
</dbReference>
<accession>A0AA39S3N1</accession>
<name>A0AA39S3N1_ACESA</name>